<reference evidence="1" key="1">
    <citation type="submission" date="2014-01" db="EMBL/GenBank/DDBJ databases">
        <authorList>
            <person name="Brown-Elliot B."/>
            <person name="Wallace R."/>
            <person name="Lenaerts A."/>
            <person name="Ordway D."/>
            <person name="DeGroote M.A."/>
            <person name="Parker T."/>
            <person name="Sizemore C."/>
            <person name="Tallon L.J."/>
            <person name="Sadzewicz L.K."/>
            <person name="Sengamalay N."/>
            <person name="Fraser C.M."/>
            <person name="Hine E."/>
            <person name="Shefchek K.A."/>
            <person name="Das S.P."/>
            <person name="Tettelin H."/>
        </authorList>
    </citation>
    <scope>NUCLEOTIDE SEQUENCE [LARGE SCALE GENOMIC DNA]</scope>
    <source>
        <strain evidence="1">4042</strain>
    </source>
</reference>
<protein>
    <submittedName>
        <fullName evidence="1">Uncharacterized protein</fullName>
    </submittedName>
</protein>
<sequence length="54" mass="5902">MNRISDVPVEPGSRCGSCMRLSNPHLIVYLKPAWFIVKVFNRVAMAAASATAKP</sequence>
<evidence type="ECO:0000313" key="1">
    <source>
        <dbReference type="EMBL" id="EUA65853.1"/>
    </source>
</evidence>
<organism evidence="1">
    <name type="scientific">Mycobacterium xenopi 4042</name>
    <dbReference type="NCBI Taxonomy" id="1299334"/>
    <lineage>
        <taxon>Bacteria</taxon>
        <taxon>Bacillati</taxon>
        <taxon>Actinomycetota</taxon>
        <taxon>Actinomycetes</taxon>
        <taxon>Mycobacteriales</taxon>
        <taxon>Mycobacteriaceae</taxon>
        <taxon>Mycobacterium</taxon>
    </lineage>
</organism>
<name>X8DDR0_MYCXE</name>
<comment type="caution">
    <text evidence="1">The sequence shown here is derived from an EMBL/GenBank/DDBJ whole genome shotgun (WGS) entry which is preliminary data.</text>
</comment>
<dbReference type="EMBL" id="JAOB01000025">
    <property type="protein sequence ID" value="EUA65853.1"/>
    <property type="molecule type" value="Genomic_DNA"/>
</dbReference>
<proteinExistence type="predicted"/>
<dbReference type="AlphaFoldDB" id="X8DDR0"/>
<accession>X8DDR0</accession>
<gene>
    <name evidence="1" type="ORF">I553_3895</name>
</gene>